<dbReference type="SUPFAM" id="SSF103481">
    <property type="entry name" value="Multidrug resistance efflux transporter EmrE"/>
    <property type="match status" value="2"/>
</dbReference>
<proteinExistence type="inferred from homology"/>
<keyword evidence="3" id="KW-1003">Cell membrane</keyword>
<reference evidence="9 10" key="1">
    <citation type="submission" date="2023-07" db="EMBL/GenBank/DDBJ databases">
        <title>Genomic Encyclopedia of Type Strains, Phase IV (KMG-IV): sequencing the most valuable type-strain genomes for metagenomic binning, comparative biology and taxonomic classification.</title>
        <authorList>
            <person name="Goeker M."/>
        </authorList>
    </citation>
    <scope>NUCLEOTIDE SEQUENCE [LARGE SCALE GENOMIC DNA]</scope>
    <source>
        <strain evidence="9 10">DSM 12751</strain>
    </source>
</reference>
<dbReference type="Pfam" id="PF00892">
    <property type="entry name" value="EamA"/>
    <property type="match status" value="2"/>
</dbReference>
<feature type="transmembrane region" description="Helical" evidence="7">
    <location>
        <begin position="102"/>
        <end position="121"/>
    </location>
</feature>
<evidence type="ECO:0000259" key="8">
    <source>
        <dbReference type="Pfam" id="PF00892"/>
    </source>
</evidence>
<feature type="transmembrane region" description="Helical" evidence="7">
    <location>
        <begin position="218"/>
        <end position="239"/>
    </location>
</feature>
<evidence type="ECO:0000256" key="1">
    <source>
        <dbReference type="ARBA" id="ARBA00004651"/>
    </source>
</evidence>
<dbReference type="InterPro" id="IPR050638">
    <property type="entry name" value="AA-Vitamin_Transporters"/>
</dbReference>
<keyword evidence="10" id="KW-1185">Reference proteome</keyword>
<evidence type="ECO:0000313" key="10">
    <source>
        <dbReference type="Proteomes" id="UP001235840"/>
    </source>
</evidence>
<dbReference type="PANTHER" id="PTHR32322:SF18">
    <property type="entry name" value="S-ADENOSYLMETHIONINE_S-ADENOSYLHOMOCYSTEINE TRANSPORTER"/>
    <property type="match status" value="1"/>
</dbReference>
<dbReference type="InterPro" id="IPR000620">
    <property type="entry name" value="EamA_dom"/>
</dbReference>
<keyword evidence="4 7" id="KW-0812">Transmembrane</keyword>
<feature type="transmembrane region" description="Helical" evidence="7">
    <location>
        <begin position="128"/>
        <end position="148"/>
    </location>
</feature>
<name>A0ABT9W2H5_9BACI</name>
<dbReference type="PANTHER" id="PTHR32322">
    <property type="entry name" value="INNER MEMBRANE TRANSPORTER"/>
    <property type="match status" value="1"/>
</dbReference>
<feature type="transmembrane region" description="Helical" evidence="7">
    <location>
        <begin position="251"/>
        <end position="270"/>
    </location>
</feature>
<evidence type="ECO:0000256" key="3">
    <source>
        <dbReference type="ARBA" id="ARBA00022475"/>
    </source>
</evidence>
<dbReference type="RefSeq" id="WP_307396378.1">
    <property type="nucleotide sequence ID" value="NZ_BAAADK010000001.1"/>
</dbReference>
<feature type="transmembrane region" description="Helical" evidence="7">
    <location>
        <begin position="77"/>
        <end position="96"/>
    </location>
</feature>
<sequence length="309" mass="34230">MLSRVKGIWMVLAATVLWGLSGTAAQFLFQQTVIQVDDLVFIRLFVSGILLLLLARWREGSGSIWRVWRDRFSNYRLIIFGLLGMLAVQYTFFVAIAEGDAATATLLQFLGPLFITIYVALRALRWPTGYELLAVGIALCGVALLVTNGRFTELAVSKETVLWGLASALALAFYTLYPIPLLRKWSSTMVVGWGMMIGAVGLAIVRPPWQIFNIDWNMTLLGFVFFVVIFGTLVPFYMYMESLRYIQPSETSILSSAEPLAAAISAVVWLNVSFGFFQAIGGVCIMLTVIIISKAKRKIAQDQKIGGSL</sequence>
<organism evidence="9 10">
    <name type="scientific">Caldalkalibacillus horti</name>
    <dbReference type="NCBI Taxonomy" id="77523"/>
    <lineage>
        <taxon>Bacteria</taxon>
        <taxon>Bacillati</taxon>
        <taxon>Bacillota</taxon>
        <taxon>Bacilli</taxon>
        <taxon>Bacillales</taxon>
        <taxon>Bacillaceae</taxon>
        <taxon>Caldalkalibacillus</taxon>
    </lineage>
</organism>
<accession>A0ABT9W2H5</accession>
<dbReference type="InterPro" id="IPR037185">
    <property type="entry name" value="EmrE-like"/>
</dbReference>
<feature type="transmembrane region" description="Helical" evidence="7">
    <location>
        <begin position="40"/>
        <end position="57"/>
    </location>
</feature>
<feature type="domain" description="EamA" evidence="8">
    <location>
        <begin position="6"/>
        <end position="146"/>
    </location>
</feature>
<keyword evidence="6 7" id="KW-0472">Membrane</keyword>
<gene>
    <name evidence="9" type="ORF">J2S11_003379</name>
</gene>
<evidence type="ECO:0000256" key="5">
    <source>
        <dbReference type="ARBA" id="ARBA00022989"/>
    </source>
</evidence>
<feature type="domain" description="EamA" evidence="8">
    <location>
        <begin position="161"/>
        <end position="293"/>
    </location>
</feature>
<evidence type="ECO:0000313" key="9">
    <source>
        <dbReference type="EMBL" id="MDQ0167454.1"/>
    </source>
</evidence>
<comment type="subcellular location">
    <subcellularLocation>
        <location evidence="1">Cell membrane</location>
        <topology evidence="1">Multi-pass membrane protein</topology>
    </subcellularLocation>
</comment>
<feature type="transmembrane region" description="Helical" evidence="7">
    <location>
        <begin position="276"/>
        <end position="295"/>
    </location>
</feature>
<protein>
    <submittedName>
        <fullName evidence="9">Drug/metabolite transporter (DMT)-like permease</fullName>
    </submittedName>
</protein>
<feature type="transmembrane region" description="Helical" evidence="7">
    <location>
        <begin position="189"/>
        <end position="206"/>
    </location>
</feature>
<evidence type="ECO:0000256" key="4">
    <source>
        <dbReference type="ARBA" id="ARBA00022692"/>
    </source>
</evidence>
<keyword evidence="5 7" id="KW-1133">Transmembrane helix</keyword>
<feature type="transmembrane region" description="Helical" evidence="7">
    <location>
        <begin position="160"/>
        <end position="177"/>
    </location>
</feature>
<evidence type="ECO:0000256" key="6">
    <source>
        <dbReference type="ARBA" id="ARBA00023136"/>
    </source>
</evidence>
<dbReference type="Proteomes" id="UP001235840">
    <property type="component" value="Unassembled WGS sequence"/>
</dbReference>
<evidence type="ECO:0000256" key="2">
    <source>
        <dbReference type="ARBA" id="ARBA00007362"/>
    </source>
</evidence>
<dbReference type="EMBL" id="JAUSTY010000016">
    <property type="protein sequence ID" value="MDQ0167454.1"/>
    <property type="molecule type" value="Genomic_DNA"/>
</dbReference>
<evidence type="ECO:0000256" key="7">
    <source>
        <dbReference type="SAM" id="Phobius"/>
    </source>
</evidence>
<comment type="caution">
    <text evidence="9">The sequence shown here is derived from an EMBL/GenBank/DDBJ whole genome shotgun (WGS) entry which is preliminary data.</text>
</comment>
<comment type="similarity">
    <text evidence="2">Belongs to the EamA transporter family.</text>
</comment>